<accession>A0A1G7RUD6</accession>
<organism evidence="1 2">
    <name type="scientific">Prevotella communis</name>
    <dbReference type="NCBI Taxonomy" id="2913614"/>
    <lineage>
        <taxon>Bacteria</taxon>
        <taxon>Pseudomonadati</taxon>
        <taxon>Bacteroidota</taxon>
        <taxon>Bacteroidia</taxon>
        <taxon>Bacteroidales</taxon>
        <taxon>Prevotellaceae</taxon>
        <taxon>Prevotella</taxon>
    </lineage>
</organism>
<dbReference type="EMBL" id="FNCQ01000001">
    <property type="protein sequence ID" value="SDG14378.1"/>
    <property type="molecule type" value="Genomic_DNA"/>
</dbReference>
<gene>
    <name evidence="1" type="ORF">SAMN04487901_101100</name>
</gene>
<evidence type="ECO:0000313" key="2">
    <source>
        <dbReference type="Proteomes" id="UP000198779"/>
    </source>
</evidence>
<dbReference type="STRING" id="645274.SAMN04487901_101100"/>
<name>A0A1G7RUD6_9BACT</name>
<keyword evidence="2" id="KW-1185">Reference proteome</keyword>
<proteinExistence type="predicted"/>
<dbReference type="RefSeq" id="WP_091813506.1">
    <property type="nucleotide sequence ID" value="NZ_FNCQ01000001.1"/>
</dbReference>
<dbReference type="AlphaFoldDB" id="A0A1G7RUD6"/>
<evidence type="ECO:0000313" key="1">
    <source>
        <dbReference type="EMBL" id="SDG14378.1"/>
    </source>
</evidence>
<sequence length="261" mass="30660">MKRIFFLILMVMAVAIGYCQLPYRAMLTQQKAWVYEKHHYVSISCDELLTNYDEQIISERYVLDGDTLINGVKYYRLMMSEEEQTPKYYCALREEGTAVYIVENNAKDEKLLQDFDVNQFPEYFNDEEPNFGYTDETDVVIVNNKAFLRHNYTPKNEDLNIELTAVEGIGFSDTALVFGMHPRVYSPSQYNDWWTFKQCEENGEILFTAADFYKRNDTNIINSANTEWRKSHNFLHDLQGRPVNDAPIHGIYVKDGRKVIR</sequence>
<dbReference type="Proteomes" id="UP000198779">
    <property type="component" value="Unassembled WGS sequence"/>
</dbReference>
<protein>
    <submittedName>
        <fullName evidence="1">Uncharacterized protein</fullName>
    </submittedName>
</protein>
<reference evidence="2" key="1">
    <citation type="submission" date="2016-10" db="EMBL/GenBank/DDBJ databases">
        <authorList>
            <person name="Varghese N."/>
            <person name="Submissions S."/>
        </authorList>
    </citation>
    <scope>NUCLEOTIDE SEQUENCE [LARGE SCALE GENOMIC DNA]</scope>
    <source>
        <strain evidence="2">BP1-148</strain>
    </source>
</reference>